<protein>
    <submittedName>
        <fullName evidence="1">Uncharacterized protein</fullName>
    </submittedName>
</protein>
<accession>A0A916R7I9</accession>
<dbReference type="Proteomes" id="UP000596977">
    <property type="component" value="Unassembled WGS sequence"/>
</dbReference>
<evidence type="ECO:0000313" key="1">
    <source>
        <dbReference type="EMBL" id="GGA41749.1"/>
    </source>
</evidence>
<gene>
    <name evidence="1" type="ORF">GCM10011499_09250</name>
</gene>
<dbReference type="EMBL" id="BMKB01000001">
    <property type="protein sequence ID" value="GGA41749.1"/>
    <property type="molecule type" value="Genomic_DNA"/>
</dbReference>
<comment type="caution">
    <text evidence="1">The sequence shown here is derived from an EMBL/GenBank/DDBJ whole genome shotgun (WGS) entry which is preliminary data.</text>
</comment>
<organism evidence="1 2">
    <name type="scientific">Pelagibacterium lentulum</name>
    <dbReference type="NCBI Taxonomy" id="2029865"/>
    <lineage>
        <taxon>Bacteria</taxon>
        <taxon>Pseudomonadati</taxon>
        <taxon>Pseudomonadota</taxon>
        <taxon>Alphaproteobacteria</taxon>
        <taxon>Hyphomicrobiales</taxon>
        <taxon>Devosiaceae</taxon>
        <taxon>Pelagibacterium</taxon>
    </lineage>
</organism>
<proteinExistence type="predicted"/>
<reference evidence="1 2" key="1">
    <citation type="journal article" date="2014" name="Int. J. Syst. Evol. Microbiol.">
        <title>Complete genome sequence of Corynebacterium casei LMG S-19264T (=DSM 44701T), isolated from a smear-ripened cheese.</title>
        <authorList>
            <consortium name="US DOE Joint Genome Institute (JGI-PGF)"/>
            <person name="Walter F."/>
            <person name="Albersmeier A."/>
            <person name="Kalinowski J."/>
            <person name="Ruckert C."/>
        </authorList>
    </citation>
    <scope>NUCLEOTIDE SEQUENCE [LARGE SCALE GENOMIC DNA]</scope>
    <source>
        <strain evidence="1 2">CGMCC 1.15896</strain>
    </source>
</reference>
<evidence type="ECO:0000313" key="2">
    <source>
        <dbReference type="Proteomes" id="UP000596977"/>
    </source>
</evidence>
<keyword evidence="2" id="KW-1185">Reference proteome</keyword>
<sequence length="53" mass="5822">MIQNLLLEAGMDGEVLREDQWERLKPFAPGVRVGKGDARNTGLELACVVRATP</sequence>
<dbReference type="AlphaFoldDB" id="A0A916R7I9"/>
<name>A0A916R7I9_9HYPH</name>